<dbReference type="RefSeq" id="WP_015835088.1">
    <property type="nucleotide sequence ID" value="NC_012962.1"/>
</dbReference>
<feature type="compositionally biased region" description="Basic and acidic residues" evidence="1">
    <location>
        <begin position="180"/>
        <end position="222"/>
    </location>
</feature>
<dbReference type="InterPro" id="IPR014161">
    <property type="entry name" value="Tol-Pal_TolA"/>
</dbReference>
<reference evidence="3 4" key="1">
    <citation type="submission" date="2018-10" db="EMBL/GenBank/DDBJ databases">
        <title>Genomic Encyclopedia of Archaeal and Bacterial Type Strains, Phase II (KMG-II): from individual species to whole genera.</title>
        <authorList>
            <person name="Goeker M."/>
        </authorList>
    </citation>
    <scope>NUCLEOTIDE SEQUENCE [LARGE SCALE GENOMIC DNA]</scope>
    <source>
        <strain evidence="3 4">DSM 15149</strain>
    </source>
</reference>
<dbReference type="EMBL" id="RBLJ01000004">
    <property type="protein sequence ID" value="RKS56577.1"/>
    <property type="molecule type" value="Genomic_DNA"/>
</dbReference>
<evidence type="ECO:0000256" key="1">
    <source>
        <dbReference type="SAM" id="MobiDB-lite"/>
    </source>
</evidence>
<comment type="caution">
    <text evidence="3">The sequence shown here is derived from an EMBL/GenBank/DDBJ whole genome shotgun (WGS) entry which is preliminary data.</text>
</comment>
<dbReference type="Pfam" id="PF06519">
    <property type="entry name" value="TolA"/>
    <property type="match status" value="1"/>
</dbReference>
<organism evidence="3 4">
    <name type="scientific">Photorhabdus asymbiotica</name>
    <dbReference type="NCBI Taxonomy" id="291112"/>
    <lineage>
        <taxon>Bacteria</taxon>
        <taxon>Pseudomonadati</taxon>
        <taxon>Pseudomonadota</taxon>
        <taxon>Gammaproteobacteria</taxon>
        <taxon>Enterobacterales</taxon>
        <taxon>Morganellaceae</taxon>
        <taxon>Photorhabdus</taxon>
    </lineage>
</organism>
<dbReference type="Proteomes" id="UP000280955">
    <property type="component" value="Unassembled WGS sequence"/>
</dbReference>
<dbReference type="SUPFAM" id="SSF74653">
    <property type="entry name" value="TolA/TonB C-terminal domain"/>
    <property type="match status" value="1"/>
</dbReference>
<keyword evidence="4" id="KW-1185">Reference proteome</keyword>
<dbReference type="Gene3D" id="3.30.1150.10">
    <property type="match status" value="1"/>
</dbReference>
<feature type="transmembrane region" description="Helical" evidence="2">
    <location>
        <begin position="12"/>
        <end position="31"/>
    </location>
</feature>
<evidence type="ECO:0000256" key="2">
    <source>
        <dbReference type="SAM" id="Phobius"/>
    </source>
</evidence>
<dbReference type="NCBIfam" id="TIGR02794">
    <property type="entry name" value="tolA_full"/>
    <property type="match status" value="1"/>
</dbReference>
<evidence type="ECO:0000313" key="3">
    <source>
        <dbReference type="EMBL" id="RKS56577.1"/>
    </source>
</evidence>
<keyword evidence="2" id="KW-0812">Transmembrane</keyword>
<sequence length="356" mass="38268">MGKTSGQNNKLNRAVIVSVVLHIILIGLLIWGSLTQKTEMGGGGQDGSIIDAVMVDPNAVVQQYNQQQQQQADAKRAEELRKKKAEQQATELREKQAEEQERLKAVEEERIKAQQVAEEQKKQAEDAAKKAREEQKLAEEAAAKAKAEKERLIKEQAEMQKKAEAEAKKEAEAAVAQQKAAEEAKAKAEAEAKAKAKAEADAKAKAEADAKAKAKAEADAKKKAAAQAAKQESEVDDLLGGLTSNAPKQQGGASAAGKGSGKKSGASNADINNYLGQIQIAIQNKFYDADMYRGRTCTLRIKLAPDGLLIDVKPEGGDQALCQAAVAAAKQAKIPKPPSKEVYEVFKNTPVYFKPQ</sequence>
<keyword evidence="2" id="KW-0472">Membrane</keyword>
<dbReference type="GO" id="GO:0051301">
    <property type="term" value="P:cell division"/>
    <property type="evidence" value="ECO:0007669"/>
    <property type="project" value="UniProtKB-KW"/>
</dbReference>
<keyword evidence="2" id="KW-1133">Transmembrane helix</keyword>
<evidence type="ECO:0000313" key="4">
    <source>
        <dbReference type="Proteomes" id="UP000280955"/>
    </source>
</evidence>
<gene>
    <name evidence="3" type="ORF">BDD30_3179</name>
</gene>
<proteinExistence type="predicted"/>
<feature type="region of interest" description="Disordered" evidence="1">
    <location>
        <begin position="117"/>
        <end position="265"/>
    </location>
</feature>
<keyword evidence="3" id="KW-0132">Cell division</keyword>
<name>A0ABX9SKZ3_9GAMM</name>
<dbReference type="NCBIfam" id="NF007065">
    <property type="entry name" value="PRK09510.1"/>
    <property type="match status" value="1"/>
</dbReference>
<protein>
    <submittedName>
        <fullName evidence="3">Cell division and transport-associated protein TolA</fullName>
    </submittedName>
</protein>
<accession>A0ABX9SKZ3</accession>
<feature type="compositionally biased region" description="Basic and acidic residues" evidence="1">
    <location>
        <begin position="117"/>
        <end position="172"/>
    </location>
</feature>
<feature type="compositionally biased region" description="Low complexity" evidence="1">
    <location>
        <begin position="248"/>
        <end position="265"/>
    </location>
</feature>
<keyword evidence="3" id="KW-0131">Cell cycle</keyword>